<evidence type="ECO:0000313" key="2">
    <source>
        <dbReference type="Proteomes" id="UP001432062"/>
    </source>
</evidence>
<name>A0ABZ1Z428_9NOCA</name>
<keyword evidence="2" id="KW-1185">Reference proteome</keyword>
<reference evidence="1" key="1">
    <citation type="submission" date="2022-10" db="EMBL/GenBank/DDBJ databases">
        <title>The complete genomes of actinobacterial strains from the NBC collection.</title>
        <authorList>
            <person name="Joergensen T.S."/>
            <person name="Alvarez Arevalo M."/>
            <person name="Sterndorff E.B."/>
            <person name="Faurdal D."/>
            <person name="Vuksanovic O."/>
            <person name="Mourched A.-S."/>
            <person name="Charusanti P."/>
            <person name="Shaw S."/>
            <person name="Blin K."/>
            <person name="Weber T."/>
        </authorList>
    </citation>
    <scope>NUCLEOTIDE SEQUENCE</scope>
    <source>
        <strain evidence="1">NBC_01482</strain>
    </source>
</reference>
<gene>
    <name evidence="1" type="ORF">OG563_18785</name>
</gene>
<evidence type="ECO:0000313" key="1">
    <source>
        <dbReference type="EMBL" id="WUV50056.1"/>
    </source>
</evidence>
<protein>
    <submittedName>
        <fullName evidence="1">Uncharacterized protein</fullName>
    </submittedName>
</protein>
<dbReference type="Proteomes" id="UP001432062">
    <property type="component" value="Chromosome"/>
</dbReference>
<dbReference type="RefSeq" id="WP_327094754.1">
    <property type="nucleotide sequence ID" value="NZ_CP109149.1"/>
</dbReference>
<sequence>MTNEYQLHPAHSAVSGLRTDIRVNQRLAAAWSALKLSVPFDIDIDLTDIDRL</sequence>
<organism evidence="1 2">
    <name type="scientific">Nocardia vinacea</name>
    <dbReference type="NCBI Taxonomy" id="96468"/>
    <lineage>
        <taxon>Bacteria</taxon>
        <taxon>Bacillati</taxon>
        <taxon>Actinomycetota</taxon>
        <taxon>Actinomycetes</taxon>
        <taxon>Mycobacteriales</taxon>
        <taxon>Nocardiaceae</taxon>
        <taxon>Nocardia</taxon>
    </lineage>
</organism>
<accession>A0ABZ1Z428</accession>
<proteinExistence type="predicted"/>
<dbReference type="EMBL" id="CP109441">
    <property type="protein sequence ID" value="WUV50056.1"/>
    <property type="molecule type" value="Genomic_DNA"/>
</dbReference>